<gene>
    <name evidence="1" type="ORF">DWV56_01740</name>
</gene>
<evidence type="ECO:0000313" key="2">
    <source>
        <dbReference type="Proteomes" id="UP000284651"/>
    </source>
</evidence>
<dbReference type="AlphaFoldDB" id="A0A413CYF2"/>
<sequence>MWLKFTDKGHLAVVAKSCDINWDSEQSCGLLVQEIGESFDTSFAFVFPLTRQMIRTKAEPNSFYRKYSSEELECAVGNYLISKGVPIIDYFSHMGYKYDILAENM</sequence>
<proteinExistence type="predicted"/>
<reference evidence="1 2" key="1">
    <citation type="submission" date="2018-08" db="EMBL/GenBank/DDBJ databases">
        <title>A genome reference for cultivated species of the human gut microbiota.</title>
        <authorList>
            <person name="Zou Y."/>
            <person name="Xue W."/>
            <person name="Luo G."/>
        </authorList>
    </citation>
    <scope>NUCLEOTIDE SEQUENCE [LARGE SCALE GENOMIC DNA]</scope>
    <source>
        <strain evidence="1 2">AF10-31</strain>
    </source>
</reference>
<dbReference type="Proteomes" id="UP000284651">
    <property type="component" value="Unassembled WGS sequence"/>
</dbReference>
<evidence type="ECO:0000313" key="1">
    <source>
        <dbReference type="EMBL" id="RGW76566.1"/>
    </source>
</evidence>
<protein>
    <submittedName>
        <fullName evidence="1">Uncharacterized protein</fullName>
    </submittedName>
</protein>
<dbReference type="RefSeq" id="WP_118356694.1">
    <property type="nucleotide sequence ID" value="NZ_QSAT01000003.1"/>
</dbReference>
<organism evidence="1 2">
    <name type="scientific">Holdemanella biformis</name>
    <dbReference type="NCBI Taxonomy" id="1735"/>
    <lineage>
        <taxon>Bacteria</taxon>
        <taxon>Bacillati</taxon>
        <taxon>Bacillota</taxon>
        <taxon>Erysipelotrichia</taxon>
        <taxon>Erysipelotrichales</taxon>
        <taxon>Erysipelotrichaceae</taxon>
        <taxon>Holdemanella</taxon>
    </lineage>
</organism>
<name>A0A413CYF2_9FIRM</name>
<comment type="caution">
    <text evidence="1">The sequence shown here is derived from an EMBL/GenBank/DDBJ whole genome shotgun (WGS) entry which is preliminary data.</text>
</comment>
<dbReference type="EMBL" id="QSAT01000003">
    <property type="protein sequence ID" value="RGW76566.1"/>
    <property type="molecule type" value="Genomic_DNA"/>
</dbReference>
<accession>A0A413CYF2</accession>